<proteinExistence type="predicted"/>
<dbReference type="EMBL" id="KV004652">
    <property type="protein sequence ID" value="KZV35321.1"/>
    <property type="molecule type" value="Genomic_DNA"/>
</dbReference>
<keyword evidence="3" id="KW-1185">Reference proteome</keyword>
<protein>
    <recommendedName>
        <fullName evidence="1">Ribonuclease H1 N-terminal domain-containing protein</fullName>
    </recommendedName>
</protein>
<dbReference type="Proteomes" id="UP000250235">
    <property type="component" value="Unassembled WGS sequence"/>
</dbReference>
<sequence length="191" mass="21558">MVFYVLEPKSYVVFIVRQPGVYDKWSEATEQVCDFRGVCYKGYDTNKEAEEAFSCNMEAMDATRVHKKCESVEIHDHAARMEKVVEEIGQIFEDMAVSDDDYWFTTGNAMPISLVEEEQVKAFHDAGRQLLENSLEIFIPALGHAKSLALWLMVKGYTDPSTYTPDPSSVERAHGSSAAHSPFFWGPSLLS</sequence>
<organism evidence="2 3">
    <name type="scientific">Dorcoceras hygrometricum</name>
    <dbReference type="NCBI Taxonomy" id="472368"/>
    <lineage>
        <taxon>Eukaryota</taxon>
        <taxon>Viridiplantae</taxon>
        <taxon>Streptophyta</taxon>
        <taxon>Embryophyta</taxon>
        <taxon>Tracheophyta</taxon>
        <taxon>Spermatophyta</taxon>
        <taxon>Magnoliopsida</taxon>
        <taxon>eudicotyledons</taxon>
        <taxon>Gunneridae</taxon>
        <taxon>Pentapetalae</taxon>
        <taxon>asterids</taxon>
        <taxon>lamiids</taxon>
        <taxon>Lamiales</taxon>
        <taxon>Gesneriaceae</taxon>
        <taxon>Didymocarpoideae</taxon>
        <taxon>Trichosporeae</taxon>
        <taxon>Loxocarpinae</taxon>
        <taxon>Dorcoceras</taxon>
    </lineage>
</organism>
<evidence type="ECO:0000313" key="2">
    <source>
        <dbReference type="EMBL" id="KZV35321.1"/>
    </source>
</evidence>
<reference evidence="2 3" key="1">
    <citation type="journal article" date="2015" name="Proc. Natl. Acad. Sci. U.S.A.">
        <title>The resurrection genome of Boea hygrometrica: A blueprint for survival of dehydration.</title>
        <authorList>
            <person name="Xiao L."/>
            <person name="Yang G."/>
            <person name="Zhang L."/>
            <person name="Yang X."/>
            <person name="Zhao S."/>
            <person name="Ji Z."/>
            <person name="Zhou Q."/>
            <person name="Hu M."/>
            <person name="Wang Y."/>
            <person name="Chen M."/>
            <person name="Xu Y."/>
            <person name="Jin H."/>
            <person name="Xiao X."/>
            <person name="Hu G."/>
            <person name="Bao F."/>
            <person name="Hu Y."/>
            <person name="Wan P."/>
            <person name="Li L."/>
            <person name="Deng X."/>
            <person name="Kuang T."/>
            <person name="Xiang C."/>
            <person name="Zhu J.K."/>
            <person name="Oliver M.J."/>
            <person name="He Y."/>
        </authorList>
    </citation>
    <scope>NUCLEOTIDE SEQUENCE [LARGE SCALE GENOMIC DNA]</scope>
    <source>
        <strain evidence="3">cv. XS01</strain>
    </source>
</reference>
<dbReference type="InterPro" id="IPR009027">
    <property type="entry name" value="Ribosomal_bL9/RNase_H1_N"/>
</dbReference>
<dbReference type="InterPro" id="IPR037056">
    <property type="entry name" value="RNase_H1_N_sf"/>
</dbReference>
<dbReference type="Pfam" id="PF01693">
    <property type="entry name" value="Cauli_VI"/>
    <property type="match status" value="1"/>
</dbReference>
<evidence type="ECO:0000313" key="3">
    <source>
        <dbReference type="Proteomes" id="UP000250235"/>
    </source>
</evidence>
<gene>
    <name evidence="2" type="ORF">F511_38943</name>
</gene>
<evidence type="ECO:0000259" key="1">
    <source>
        <dbReference type="Pfam" id="PF01693"/>
    </source>
</evidence>
<accession>A0A2Z7BL53</accession>
<dbReference type="InterPro" id="IPR011320">
    <property type="entry name" value="RNase_H1_N"/>
</dbReference>
<dbReference type="SUPFAM" id="SSF55658">
    <property type="entry name" value="L9 N-domain-like"/>
    <property type="match status" value="1"/>
</dbReference>
<dbReference type="AlphaFoldDB" id="A0A2Z7BL53"/>
<name>A0A2Z7BL53_9LAMI</name>
<dbReference type="OrthoDB" id="1922118at2759"/>
<dbReference type="Gene3D" id="3.40.970.10">
    <property type="entry name" value="Ribonuclease H1, N-terminal domain"/>
    <property type="match status" value="1"/>
</dbReference>
<feature type="domain" description="Ribonuclease H1 N-terminal" evidence="1">
    <location>
        <begin position="10"/>
        <end position="51"/>
    </location>
</feature>